<protein>
    <submittedName>
        <fullName evidence="2">Response regulator transcription factor</fullName>
    </submittedName>
</protein>
<evidence type="ECO:0000313" key="2">
    <source>
        <dbReference type="EMBL" id="MBO3663004.1"/>
    </source>
</evidence>
<dbReference type="Gene3D" id="1.10.10.10">
    <property type="entry name" value="Winged helix-like DNA-binding domain superfamily/Winged helix DNA-binding domain"/>
    <property type="match status" value="1"/>
</dbReference>
<gene>
    <name evidence="2" type="ORF">J5V96_05705</name>
</gene>
<dbReference type="InterPro" id="IPR000792">
    <property type="entry name" value="Tscrpt_reg_LuxR_C"/>
</dbReference>
<accession>A0A939QHG4</accession>
<evidence type="ECO:0000259" key="1">
    <source>
        <dbReference type="PROSITE" id="PS50043"/>
    </source>
</evidence>
<dbReference type="InterPro" id="IPR036388">
    <property type="entry name" value="WH-like_DNA-bd_sf"/>
</dbReference>
<dbReference type="SUPFAM" id="SSF46894">
    <property type="entry name" value="C-terminal effector domain of the bipartite response regulators"/>
    <property type="match status" value="1"/>
</dbReference>
<reference evidence="2" key="1">
    <citation type="submission" date="2021-03" db="EMBL/GenBank/DDBJ databases">
        <title>Microbacterium sp. nov., a novel actinobacterium isolated from cow dung.</title>
        <authorList>
            <person name="Zhang L."/>
        </authorList>
    </citation>
    <scope>NUCLEOTIDE SEQUENCE</scope>
    <source>
        <strain evidence="2">NEAU-LLB</strain>
    </source>
</reference>
<comment type="caution">
    <text evidence="2">The sequence shown here is derived from an EMBL/GenBank/DDBJ whole genome shotgun (WGS) entry which is preliminary data.</text>
</comment>
<name>A0A939QHG4_9MICO</name>
<dbReference type="Proteomes" id="UP000680132">
    <property type="component" value="Unassembled WGS sequence"/>
</dbReference>
<dbReference type="Pfam" id="PF00196">
    <property type="entry name" value="GerE"/>
    <property type="match status" value="1"/>
</dbReference>
<proteinExistence type="predicted"/>
<dbReference type="AlphaFoldDB" id="A0A939QHG4"/>
<dbReference type="InterPro" id="IPR016032">
    <property type="entry name" value="Sig_transdc_resp-reg_C-effctor"/>
</dbReference>
<keyword evidence="3" id="KW-1185">Reference proteome</keyword>
<sequence length="524" mass="56015">MQSIDALHRTAAGASERVFAALARGEWAVASSAALGAWGPLISFRPDVVAVVCEAAPAEVLDAHPEWIVLRAYMRVVHTRPDLRPALYIDDAPSPSPTDPPLPRAMLTLSRAVAARTEGHHERATALAYEAEAWAREADADDPTTAALLVPLLIQCAVTHEFSARPGPTARLLQEAFRRANETGNVRAALDASGELGWLFSLTGDGTASDLWLAEHEALRAAAPTAVSDPLPAQLGNVIRRWDQLEFDAAQTLLAQADRRSAGEYALLLAGAEVLVGARRAADLGGALLSRFDSQVMSTVESRRASGLNAYADIVVRCEVLALRGEASAALRVFQGFDPQVAPMVAARHARAQLLVGANEAADATAQTSIEASIVWARAHTEATLVRAAVALRRSQEGAARELFGRALQAARDHRSFMPLAALPLADLRALAQLVPDDEHPAELATLLSGEVALPPSAQRFVVPTPSEQRLLYALAEDADEQSIADALGLSRNTIRSQLHTLYRKFEVNSRGALRAAARREGLL</sequence>
<dbReference type="EMBL" id="JAGFOA010000002">
    <property type="protein sequence ID" value="MBO3663004.1"/>
    <property type="molecule type" value="Genomic_DNA"/>
</dbReference>
<evidence type="ECO:0000313" key="3">
    <source>
        <dbReference type="Proteomes" id="UP000680132"/>
    </source>
</evidence>
<dbReference type="GO" id="GO:0003677">
    <property type="term" value="F:DNA binding"/>
    <property type="evidence" value="ECO:0007669"/>
    <property type="project" value="InterPro"/>
</dbReference>
<organism evidence="2 3">
    <name type="scientific">Microbacterium stercoris</name>
    <dbReference type="NCBI Taxonomy" id="2820289"/>
    <lineage>
        <taxon>Bacteria</taxon>
        <taxon>Bacillati</taxon>
        <taxon>Actinomycetota</taxon>
        <taxon>Actinomycetes</taxon>
        <taxon>Micrococcales</taxon>
        <taxon>Microbacteriaceae</taxon>
        <taxon>Microbacterium</taxon>
    </lineage>
</organism>
<feature type="domain" description="HTH luxR-type" evidence="1">
    <location>
        <begin position="457"/>
        <end position="522"/>
    </location>
</feature>
<dbReference type="GO" id="GO:0006355">
    <property type="term" value="P:regulation of DNA-templated transcription"/>
    <property type="evidence" value="ECO:0007669"/>
    <property type="project" value="InterPro"/>
</dbReference>
<dbReference type="PROSITE" id="PS50043">
    <property type="entry name" value="HTH_LUXR_2"/>
    <property type="match status" value="1"/>
</dbReference>
<dbReference type="RefSeq" id="WP_208501581.1">
    <property type="nucleotide sequence ID" value="NZ_JAGFOA010000002.1"/>
</dbReference>
<dbReference type="SMART" id="SM00421">
    <property type="entry name" value="HTH_LUXR"/>
    <property type="match status" value="1"/>
</dbReference>